<dbReference type="GO" id="GO:0015833">
    <property type="term" value="P:peptide transport"/>
    <property type="evidence" value="ECO:0007669"/>
    <property type="project" value="TreeGrafter"/>
</dbReference>
<accession>Q7VBE3</accession>
<organism evidence="6 7">
    <name type="scientific">Prochlorococcus marinus (strain SARG / CCMP1375 / SS120)</name>
    <dbReference type="NCBI Taxonomy" id="167539"/>
    <lineage>
        <taxon>Bacteria</taxon>
        <taxon>Bacillati</taxon>
        <taxon>Cyanobacteriota</taxon>
        <taxon>Cyanophyceae</taxon>
        <taxon>Synechococcales</taxon>
        <taxon>Prochlorococcaceae</taxon>
        <taxon>Prochlorococcus</taxon>
    </lineage>
</organism>
<evidence type="ECO:0000256" key="1">
    <source>
        <dbReference type="ARBA" id="ARBA00004196"/>
    </source>
</evidence>
<evidence type="ECO:0000256" key="3">
    <source>
        <dbReference type="ARBA" id="ARBA00022448"/>
    </source>
</evidence>
<dbReference type="Gene3D" id="3.10.105.10">
    <property type="entry name" value="Dipeptide-binding Protein, Domain 3"/>
    <property type="match status" value="1"/>
</dbReference>
<dbReference type="Pfam" id="PF00496">
    <property type="entry name" value="SBP_bac_5"/>
    <property type="match status" value="1"/>
</dbReference>
<sequence length="533" mass="59585">MKFLSKPKFKKNLTLTINFVAILLVVSQVSCKSDRNSKNIVLASNGKIESLDPAQANKLIAIQLISNLGDTLYRINSKGSLIPRLAMDMPRVSNDGLTISIPLREDVLFHDGTIFDAKAMAFSIRRFIKIGTLNYIIDNRIKSIETPEKFLLKINLSRPSSSIKGLLTSINLTPISPSSYSQHQNKFLNNNFIGTGPYKLNSYSPERLSLVPFEDYWGEPPSNSGISYINFNTSTALFSSIKTGQVDILLSHSLEDGHRLALHKLSKKGLLLEEEGPPMQIGYIVFRSNSKLLERKEIRQALLYTIDRSLISRQVSYGLREPLKSLIPPILNKEGNSIWPSYNIGLASKLFRNSGLCDNNKLVLPLTFRSNVPADKLLALTWQEQIKRDLSNCLELSLNGVESTTVYKQLAEAVFDAVILDWTGGYPDPYAYLSPLLDCKKINRDLCEEGEAVFGGTFWANSELQKSLEKSETLFGDNRLNELKKVENLAKDGAALLPVWIVKPRAWSKTNLSQPKFDGSGKLLLGEIIKTNE</sequence>
<dbReference type="InterPro" id="IPR000914">
    <property type="entry name" value="SBP_5_dom"/>
</dbReference>
<dbReference type="InterPro" id="IPR039424">
    <property type="entry name" value="SBP_5"/>
</dbReference>
<evidence type="ECO:0000259" key="5">
    <source>
        <dbReference type="Pfam" id="PF00496"/>
    </source>
</evidence>
<dbReference type="GO" id="GO:0030313">
    <property type="term" value="C:cell envelope"/>
    <property type="evidence" value="ECO:0007669"/>
    <property type="project" value="UniProtKB-SubCell"/>
</dbReference>
<dbReference type="KEGG" id="pma:Pro_1152"/>
<dbReference type="EMBL" id="AE017126">
    <property type="protein sequence ID" value="AAQ00197.1"/>
    <property type="molecule type" value="Genomic_DNA"/>
</dbReference>
<keyword evidence="7" id="KW-1185">Reference proteome</keyword>
<gene>
    <name evidence="6" type="primary">ddpA</name>
    <name evidence="6" type="ordered locus">Pro_1152</name>
</gene>
<dbReference type="CDD" id="cd08519">
    <property type="entry name" value="PBP2_NikA_DppA_OppA_like_20"/>
    <property type="match status" value="1"/>
</dbReference>
<dbReference type="AlphaFoldDB" id="Q7VBE3"/>
<dbReference type="SUPFAM" id="SSF53850">
    <property type="entry name" value="Periplasmic binding protein-like II"/>
    <property type="match status" value="1"/>
</dbReference>
<dbReference type="PANTHER" id="PTHR30290:SF10">
    <property type="entry name" value="PERIPLASMIC OLIGOPEPTIDE-BINDING PROTEIN-RELATED"/>
    <property type="match status" value="1"/>
</dbReference>
<dbReference type="OrthoDB" id="9796817at2"/>
<dbReference type="InterPro" id="IPR030678">
    <property type="entry name" value="Peptide/Ni-bd"/>
</dbReference>
<protein>
    <submittedName>
        <fullName evidence="6">ABC-type oligopeptide transport system periplasmic component</fullName>
    </submittedName>
</protein>
<feature type="domain" description="Solute-binding protein family 5" evidence="5">
    <location>
        <begin position="81"/>
        <end position="442"/>
    </location>
</feature>
<evidence type="ECO:0000256" key="2">
    <source>
        <dbReference type="ARBA" id="ARBA00005695"/>
    </source>
</evidence>
<dbReference type="RefSeq" id="WP_011125304.1">
    <property type="nucleotide sequence ID" value="NC_005042.1"/>
</dbReference>
<dbReference type="GO" id="GO:1904680">
    <property type="term" value="F:peptide transmembrane transporter activity"/>
    <property type="evidence" value="ECO:0007669"/>
    <property type="project" value="TreeGrafter"/>
</dbReference>
<dbReference type="Proteomes" id="UP000001420">
    <property type="component" value="Chromosome"/>
</dbReference>
<keyword evidence="3" id="KW-0813">Transport</keyword>
<evidence type="ECO:0000313" key="6">
    <source>
        <dbReference type="EMBL" id="AAQ00197.1"/>
    </source>
</evidence>
<dbReference type="EnsemblBacteria" id="AAQ00197">
    <property type="protein sequence ID" value="AAQ00197"/>
    <property type="gene ID" value="Pro_1152"/>
</dbReference>
<dbReference type="PIRSF" id="PIRSF002741">
    <property type="entry name" value="MppA"/>
    <property type="match status" value="1"/>
</dbReference>
<evidence type="ECO:0000256" key="4">
    <source>
        <dbReference type="ARBA" id="ARBA00022729"/>
    </source>
</evidence>
<dbReference type="PATRIC" id="fig|167539.5.peg.1206"/>
<proteinExistence type="inferred from homology"/>
<reference evidence="6 7" key="1">
    <citation type="journal article" date="2003" name="Proc. Natl. Acad. Sci. U.S.A.">
        <title>Genome sequence of the cyanobacterium Prochlorococcus marinus SS120, a nearly minimal oxyphototrophic genome.</title>
        <authorList>
            <person name="Dufresne A."/>
            <person name="Salanoubat M."/>
            <person name="Partensky F."/>
            <person name="Artiguenave F."/>
            <person name="Axmann I.M."/>
            <person name="Barbe V."/>
            <person name="Duprat S."/>
            <person name="Galperin M.Y."/>
            <person name="Koonin E.V."/>
            <person name="Le Gall F."/>
            <person name="Makarova K.S."/>
            <person name="Ostrowski M."/>
            <person name="Oztas S."/>
            <person name="Robert C."/>
            <person name="Rogozin I.B."/>
            <person name="Scanlan D.J."/>
            <person name="Tandeau de Marsac N."/>
            <person name="Weissenbach J."/>
            <person name="Wincker P."/>
            <person name="Wolf Y.I."/>
            <person name="Hess W.R."/>
        </authorList>
    </citation>
    <scope>NUCLEOTIDE SEQUENCE [LARGE SCALE GENOMIC DNA]</scope>
    <source>
        <strain evidence="7">SARG / CCMP1375 / SS120</strain>
    </source>
</reference>
<dbReference type="GO" id="GO:0043190">
    <property type="term" value="C:ATP-binding cassette (ABC) transporter complex"/>
    <property type="evidence" value="ECO:0007669"/>
    <property type="project" value="InterPro"/>
</dbReference>
<dbReference type="GO" id="GO:0042597">
    <property type="term" value="C:periplasmic space"/>
    <property type="evidence" value="ECO:0007669"/>
    <property type="project" value="UniProtKB-ARBA"/>
</dbReference>
<dbReference type="Gene3D" id="3.40.190.10">
    <property type="entry name" value="Periplasmic binding protein-like II"/>
    <property type="match status" value="1"/>
</dbReference>
<dbReference type="PANTHER" id="PTHR30290">
    <property type="entry name" value="PERIPLASMIC BINDING COMPONENT OF ABC TRANSPORTER"/>
    <property type="match status" value="1"/>
</dbReference>
<evidence type="ECO:0000313" key="7">
    <source>
        <dbReference type="Proteomes" id="UP000001420"/>
    </source>
</evidence>
<name>Q7VBE3_PROMA</name>
<keyword evidence="4" id="KW-0732">Signal</keyword>
<comment type="similarity">
    <text evidence="2">Belongs to the bacterial solute-binding protein 5 family.</text>
</comment>
<comment type="subcellular location">
    <subcellularLocation>
        <location evidence="1">Cell envelope</location>
    </subcellularLocation>
</comment>
<dbReference type="HOGENOM" id="CLU_017028_7_4_3"/>
<dbReference type="STRING" id="167539.Pro_1152"/>
<dbReference type="eggNOG" id="COG0747">
    <property type="taxonomic scope" value="Bacteria"/>
</dbReference>